<comment type="caution">
    <text evidence="9">The sequence shown here is derived from an EMBL/GenBank/DDBJ whole genome shotgun (WGS) entry which is preliminary data.</text>
</comment>
<evidence type="ECO:0000313" key="8">
    <source>
        <dbReference type="EMBL" id="CAF1179979.1"/>
    </source>
</evidence>
<dbReference type="PANTHER" id="PTHR43791">
    <property type="entry name" value="PERMEASE-RELATED"/>
    <property type="match status" value="1"/>
</dbReference>
<dbReference type="Proteomes" id="UP000663870">
    <property type="component" value="Unassembled WGS sequence"/>
</dbReference>
<dbReference type="Proteomes" id="UP000663854">
    <property type="component" value="Unassembled WGS sequence"/>
</dbReference>
<proteinExistence type="predicted"/>
<dbReference type="SUPFAM" id="SSF103473">
    <property type="entry name" value="MFS general substrate transporter"/>
    <property type="match status" value="1"/>
</dbReference>
<feature type="transmembrane region" description="Helical" evidence="6">
    <location>
        <begin position="109"/>
        <end position="128"/>
    </location>
</feature>
<dbReference type="InterPro" id="IPR036259">
    <property type="entry name" value="MFS_trans_sf"/>
</dbReference>
<evidence type="ECO:0000259" key="7">
    <source>
        <dbReference type="PROSITE" id="PS50850"/>
    </source>
</evidence>
<keyword evidence="3 6" id="KW-0812">Transmembrane</keyword>
<feature type="transmembrane region" description="Helical" evidence="6">
    <location>
        <begin position="311"/>
        <end position="329"/>
    </location>
</feature>
<dbReference type="PROSITE" id="PS50850">
    <property type="entry name" value="MFS"/>
    <property type="match status" value="1"/>
</dbReference>
<dbReference type="PANTHER" id="PTHR43791:SF36">
    <property type="entry name" value="TRANSPORTER, PUTATIVE (AFU_ORTHOLOGUE AFUA_6G08340)-RELATED"/>
    <property type="match status" value="1"/>
</dbReference>
<keyword evidence="5 6" id="KW-0472">Membrane</keyword>
<dbReference type="EMBL" id="CAJNOH010001132">
    <property type="protein sequence ID" value="CAF1179979.1"/>
    <property type="molecule type" value="Genomic_DNA"/>
</dbReference>
<keyword evidence="10" id="KW-1185">Reference proteome</keyword>
<evidence type="ECO:0000313" key="9">
    <source>
        <dbReference type="EMBL" id="CAF1440180.1"/>
    </source>
</evidence>
<dbReference type="Gene3D" id="1.20.1250.20">
    <property type="entry name" value="MFS general substrate transporter like domains"/>
    <property type="match status" value="2"/>
</dbReference>
<evidence type="ECO:0000256" key="4">
    <source>
        <dbReference type="ARBA" id="ARBA00022989"/>
    </source>
</evidence>
<evidence type="ECO:0000313" key="10">
    <source>
        <dbReference type="Proteomes" id="UP000663870"/>
    </source>
</evidence>
<feature type="transmembrane region" description="Helical" evidence="6">
    <location>
        <begin position="134"/>
        <end position="158"/>
    </location>
</feature>
<sequence>MSVQPIPIATVAIDNIFVIDETIQQQFEEIAVRRLVRKLDWRLIPFIVLIEVISYMNRISTGHAKLMEIESDLNLSEYESNLDISLFFLAYMIFAIPSYFLMRYLGATRYLSLSLLAWGSITVGLAFVRNARELLSVQFLLGMTQAGFFPSIVIYFSFWYRKRDQTMRIAILFGAAIISSALSGILAYGFTYLDGTRGLNSWQWMFLLEGLPMIPLGIITCLFLSNIPDTVQWLDNSEKQLLTNLLRHDAGISDGENVRLSWRQVFYVFIDWRIYLYALINIGILGVIKYINAFLPLLVENMGKSKAEAHLMTAPPYVFAFVCCLLVNYSSSRRNEHGFHLIFCLSITLVGFILMLTLIDRGQAARYVSICIASCGISSAYPLLISWLTNNVGGHTKRSIAIGFVVGIGQIGGIILPLVHYDESTNRRNNFIYIGIVAASLVLVIILRICLMLENRWRDNLSREKYDRVAAIKESCDWHPQVRYVL</sequence>
<dbReference type="InterPro" id="IPR011701">
    <property type="entry name" value="MFS"/>
</dbReference>
<feature type="transmembrane region" description="Helical" evidence="6">
    <location>
        <begin position="365"/>
        <end position="388"/>
    </location>
</feature>
<dbReference type="EMBL" id="CAJNOL010001938">
    <property type="protein sequence ID" value="CAF1440180.1"/>
    <property type="molecule type" value="Genomic_DNA"/>
</dbReference>
<name>A0A815NX19_9BILA</name>
<dbReference type="GO" id="GO:0016020">
    <property type="term" value="C:membrane"/>
    <property type="evidence" value="ECO:0007669"/>
    <property type="project" value="UniProtKB-SubCell"/>
</dbReference>
<dbReference type="GO" id="GO:0022857">
    <property type="term" value="F:transmembrane transporter activity"/>
    <property type="evidence" value="ECO:0007669"/>
    <property type="project" value="InterPro"/>
</dbReference>
<feature type="transmembrane region" description="Helical" evidence="6">
    <location>
        <begin position="84"/>
        <end position="102"/>
    </location>
</feature>
<feature type="transmembrane region" description="Helical" evidence="6">
    <location>
        <begin position="341"/>
        <end position="359"/>
    </location>
</feature>
<protein>
    <recommendedName>
        <fullName evidence="7">Major facilitator superfamily (MFS) profile domain-containing protein</fullName>
    </recommendedName>
</protein>
<evidence type="ECO:0000256" key="3">
    <source>
        <dbReference type="ARBA" id="ARBA00022692"/>
    </source>
</evidence>
<dbReference type="InterPro" id="IPR020846">
    <property type="entry name" value="MFS_dom"/>
</dbReference>
<comment type="subcellular location">
    <subcellularLocation>
        <location evidence="1">Membrane</location>
        <topology evidence="1">Multi-pass membrane protein</topology>
    </subcellularLocation>
</comment>
<organism evidence="9 10">
    <name type="scientific">Rotaria sordida</name>
    <dbReference type="NCBI Taxonomy" id="392033"/>
    <lineage>
        <taxon>Eukaryota</taxon>
        <taxon>Metazoa</taxon>
        <taxon>Spiralia</taxon>
        <taxon>Gnathifera</taxon>
        <taxon>Rotifera</taxon>
        <taxon>Eurotatoria</taxon>
        <taxon>Bdelloidea</taxon>
        <taxon>Philodinida</taxon>
        <taxon>Philodinidae</taxon>
        <taxon>Rotaria</taxon>
    </lineage>
</organism>
<evidence type="ECO:0000256" key="1">
    <source>
        <dbReference type="ARBA" id="ARBA00004141"/>
    </source>
</evidence>
<keyword evidence="2" id="KW-0813">Transport</keyword>
<feature type="transmembrane region" description="Helical" evidence="6">
    <location>
        <begin position="170"/>
        <end position="190"/>
    </location>
</feature>
<reference evidence="9" key="1">
    <citation type="submission" date="2021-02" db="EMBL/GenBank/DDBJ databases">
        <authorList>
            <person name="Nowell W R."/>
        </authorList>
    </citation>
    <scope>NUCLEOTIDE SEQUENCE</scope>
</reference>
<accession>A0A815NX19</accession>
<feature type="transmembrane region" description="Helical" evidence="6">
    <location>
        <begin position="274"/>
        <end position="291"/>
    </location>
</feature>
<dbReference type="Pfam" id="PF07690">
    <property type="entry name" value="MFS_1"/>
    <property type="match status" value="1"/>
</dbReference>
<keyword evidence="4 6" id="KW-1133">Transmembrane helix</keyword>
<dbReference type="AlphaFoldDB" id="A0A815NX19"/>
<evidence type="ECO:0000256" key="2">
    <source>
        <dbReference type="ARBA" id="ARBA00022448"/>
    </source>
</evidence>
<feature type="transmembrane region" description="Helical" evidence="6">
    <location>
        <begin position="400"/>
        <end position="419"/>
    </location>
</feature>
<evidence type="ECO:0000256" key="6">
    <source>
        <dbReference type="SAM" id="Phobius"/>
    </source>
</evidence>
<gene>
    <name evidence="9" type="ORF">JXQ802_LOCUS36952</name>
    <name evidence="8" type="ORF">PYM288_LOCUS23752</name>
</gene>
<feature type="transmembrane region" description="Helical" evidence="6">
    <location>
        <begin position="202"/>
        <end position="224"/>
    </location>
</feature>
<evidence type="ECO:0000256" key="5">
    <source>
        <dbReference type="ARBA" id="ARBA00023136"/>
    </source>
</evidence>
<feature type="transmembrane region" description="Helical" evidence="6">
    <location>
        <begin position="43"/>
        <end position="64"/>
    </location>
</feature>
<feature type="domain" description="Major facilitator superfamily (MFS) profile" evidence="7">
    <location>
        <begin position="43"/>
        <end position="456"/>
    </location>
</feature>
<feature type="transmembrane region" description="Helical" evidence="6">
    <location>
        <begin position="431"/>
        <end position="453"/>
    </location>
</feature>